<dbReference type="RefSeq" id="WP_035620759.1">
    <property type="nucleotide sequence ID" value="NZ_JBEWQG010000003.1"/>
</dbReference>
<dbReference type="OrthoDB" id="1399304at2"/>
<accession>A0A086AKY7</accession>
<dbReference type="AlphaFoldDB" id="A0A086AKY7"/>
<dbReference type="Proteomes" id="UP000028712">
    <property type="component" value="Unassembled WGS sequence"/>
</dbReference>
<reference evidence="2 4" key="2">
    <citation type="submission" date="2016-11" db="EMBL/GenBank/DDBJ databases">
        <title>Whole genomes of Flavobacteriaceae.</title>
        <authorList>
            <person name="Stine C."/>
            <person name="Li C."/>
            <person name="Tadesse D."/>
        </authorList>
    </citation>
    <scope>NUCLEOTIDE SEQUENCE [LARGE SCALE GENOMIC DNA]</scope>
    <source>
        <strain evidence="2 4">ATCC 29551</strain>
    </source>
</reference>
<name>A0A086AKY7_FLAHY</name>
<gene>
    <name evidence="2" type="ORF">B0A62_24725</name>
    <name evidence="1" type="ORF">IW20_08405</name>
</gene>
<evidence type="ECO:0000313" key="4">
    <source>
        <dbReference type="Proteomes" id="UP000198424"/>
    </source>
</evidence>
<sequence length="584" mass="68333">MSKQNLDGRVFSLASNLFGFGSTAVKTIIQETIATNVATALQKENRIMAVYPAISMEAFSITMDNYRKYIAAYNFKTAAENELTEKHNSEVKKFLSENHLNDVQREFTKVFLHKSKLLKPRVYNEQADAFMKDHGLIIEKRKIQTVKYATELVFQNLLHLYNSQLMKRNEQYMKLRVTAIRPIEEFKINSFLVTALQRNGVTSLDLCKKTVRNHRQRLEECGVFVDYHFSGQNRPVEVHINSEILTVLDLKTSKLTTTENQCVSPVNEKVLPDNNENTRTDLNEFQMKENVKNISQFDKEFPSVTPSYLFFTRTPASKLQNPTEGAGAESVKVLNTLSEKLQNLIIHPQELAVNLANQEYNNYKPIDIRYLFKEAYSGTMLKEEFRELVIQDFFKGIAKIYKNATPFAGSWKKAISLYMQNKWIAFTGESFNKAAIVEDIQQMRWRAEWARKWFVKNEFPPLFPFDYFDMTRKTSKEVGFEYTKAKWGEHLQNKSKYEAIKKKQEANAVRRKATINHAKKCENEVNRFFKNKITMPQLFDFVEKNLPKEYLEKLPQMIEKKSLKMNERIIHIDNDFAQYDFSEF</sequence>
<dbReference type="EMBL" id="MUGY01000061">
    <property type="protein sequence ID" value="OXA85038.1"/>
    <property type="molecule type" value="Genomic_DNA"/>
</dbReference>
<protein>
    <submittedName>
        <fullName evidence="1">Uncharacterized protein</fullName>
    </submittedName>
</protein>
<dbReference type="EMBL" id="JPRM01000010">
    <property type="protein sequence ID" value="KFF17351.1"/>
    <property type="molecule type" value="Genomic_DNA"/>
</dbReference>
<evidence type="ECO:0000313" key="1">
    <source>
        <dbReference type="EMBL" id="KFF17351.1"/>
    </source>
</evidence>
<evidence type="ECO:0000313" key="3">
    <source>
        <dbReference type="Proteomes" id="UP000028712"/>
    </source>
</evidence>
<dbReference type="eggNOG" id="ENOG503373E">
    <property type="taxonomic scope" value="Bacteria"/>
</dbReference>
<proteinExistence type="predicted"/>
<keyword evidence="4" id="KW-1185">Reference proteome</keyword>
<evidence type="ECO:0000313" key="2">
    <source>
        <dbReference type="EMBL" id="OXA85038.1"/>
    </source>
</evidence>
<dbReference type="Proteomes" id="UP000198424">
    <property type="component" value="Unassembled WGS sequence"/>
</dbReference>
<comment type="caution">
    <text evidence="1">The sequence shown here is derived from an EMBL/GenBank/DDBJ whole genome shotgun (WGS) entry which is preliminary data.</text>
</comment>
<reference evidence="1 3" key="1">
    <citation type="submission" date="2014-07" db="EMBL/GenBank/DDBJ databases">
        <title>Genome of Flavobacterium hydatis DSM 2063.</title>
        <authorList>
            <person name="Pipes S.E."/>
            <person name="Stropko S.J."/>
            <person name="Newman J.D."/>
        </authorList>
    </citation>
    <scope>NUCLEOTIDE SEQUENCE [LARGE SCALE GENOMIC DNA]</scope>
    <source>
        <strain evidence="1 3">DSM 2063</strain>
    </source>
</reference>
<dbReference type="STRING" id="991.IW20_08405"/>
<organism evidence="1 3">
    <name type="scientific">Flavobacterium hydatis</name>
    <name type="common">Cytophaga aquatilis</name>
    <dbReference type="NCBI Taxonomy" id="991"/>
    <lineage>
        <taxon>Bacteria</taxon>
        <taxon>Pseudomonadati</taxon>
        <taxon>Bacteroidota</taxon>
        <taxon>Flavobacteriia</taxon>
        <taxon>Flavobacteriales</taxon>
        <taxon>Flavobacteriaceae</taxon>
        <taxon>Flavobacterium</taxon>
    </lineage>
</organism>